<keyword evidence="2" id="KW-0808">Transferase</keyword>
<dbReference type="SUPFAM" id="SSF46919">
    <property type="entry name" value="N-terminal Zn binding domain of HIV integrase"/>
    <property type="match status" value="1"/>
</dbReference>
<keyword evidence="3" id="KW-0548">Nucleotidyltransferase</keyword>
<evidence type="ECO:0000313" key="14">
    <source>
        <dbReference type="Proteomes" id="UP000053858"/>
    </source>
</evidence>
<feature type="non-terminal residue" evidence="13">
    <location>
        <position position="275"/>
    </location>
</feature>
<dbReference type="Proteomes" id="UP000053858">
    <property type="component" value="Unassembled WGS sequence"/>
</dbReference>
<evidence type="ECO:0000256" key="2">
    <source>
        <dbReference type="ARBA" id="ARBA00022679"/>
    </source>
</evidence>
<keyword evidence="9" id="KW-0863">Zinc-finger</keyword>
<dbReference type="AlphaFoldDB" id="A0A099ZW95"/>
<reference evidence="14" key="1">
    <citation type="journal article" date="2014" name="Science">
        <title>Comparative genomics reveals insights into avian genome evolution and adaptation.</title>
        <authorList>
            <consortium name="Avian Genome Consortium"/>
            <person name="Zhang G."/>
            <person name="Li C."/>
            <person name="Li Q."/>
            <person name="Li B."/>
            <person name="Larkin D.M."/>
            <person name="Lee C."/>
            <person name="Storz J.F."/>
            <person name="Antunes A."/>
            <person name="Greenwold M.J."/>
            <person name="Meredith R.W."/>
            <person name="Odeen A."/>
            <person name="Cui J."/>
            <person name="Zhou Q."/>
            <person name="Xu L."/>
            <person name="Pan H."/>
            <person name="Wang Z."/>
            <person name="Jin L."/>
            <person name="Zhang P."/>
            <person name="Hu H."/>
            <person name="Yang W."/>
            <person name="Hu J."/>
            <person name="Xiao J."/>
            <person name="Yang Z."/>
            <person name="Liu Y."/>
            <person name="Xie Q."/>
            <person name="Yu H."/>
            <person name="Lian J."/>
            <person name="Wen P."/>
            <person name="Zhang F."/>
            <person name="Li H."/>
            <person name="Zeng Y."/>
            <person name="Xiong Z."/>
            <person name="Liu S."/>
            <person name="Zhou L."/>
            <person name="Huang Z."/>
            <person name="An N."/>
            <person name="Wang J."/>
            <person name="Zheng Q."/>
            <person name="Xiong Y."/>
            <person name="Wang G."/>
            <person name="Wang B."/>
            <person name="Wang J."/>
            <person name="Fan Y."/>
            <person name="da Fonseca R.R."/>
            <person name="Alfaro-Nunez A."/>
            <person name="Schubert M."/>
            <person name="Orlando L."/>
            <person name="Mourier T."/>
            <person name="Howard J.T."/>
            <person name="Ganapathy G."/>
            <person name="Pfenning A."/>
            <person name="Whitney O."/>
            <person name="Rivas M.V."/>
            <person name="Hara E."/>
            <person name="Smith J."/>
            <person name="Farre M."/>
            <person name="Narayan J."/>
            <person name="Slavov G."/>
            <person name="Romanov M.N."/>
            <person name="Borges R."/>
            <person name="Machado J.P."/>
            <person name="Khan I."/>
            <person name="Springer M.S."/>
            <person name="Gatesy J."/>
            <person name="Hoffmann F.G."/>
            <person name="Opazo J.C."/>
            <person name="Hastad O."/>
            <person name="Sawyer R.H."/>
            <person name="Kim H."/>
            <person name="Kim K.W."/>
            <person name="Kim H.J."/>
            <person name="Cho S."/>
            <person name="Li N."/>
            <person name="Huang Y."/>
            <person name="Bruford M.W."/>
            <person name="Zhan X."/>
            <person name="Dixon A."/>
            <person name="Bertelsen M.F."/>
            <person name="Derryberry E."/>
            <person name="Warren W."/>
            <person name="Wilson R.K."/>
            <person name="Li S."/>
            <person name="Ray D.A."/>
            <person name="Green R.E."/>
            <person name="O'Brien S.J."/>
            <person name="Griffin D."/>
            <person name="Johnson W.E."/>
            <person name="Haussler D."/>
            <person name="Ryder O.A."/>
            <person name="Willerslev E."/>
            <person name="Graves G.R."/>
            <person name="Alstrom P."/>
            <person name="Fjeldsa J."/>
            <person name="Mindell D.P."/>
            <person name="Edwards S.V."/>
            <person name="Braun E.L."/>
            <person name="Rahbek C."/>
            <person name="Burt D.W."/>
            <person name="Houde P."/>
            <person name="Zhang Y."/>
            <person name="Yang H."/>
            <person name="Wang J."/>
            <person name="Jarvis E.D."/>
            <person name="Gilbert M.T."/>
            <person name="Wang J."/>
        </authorList>
    </citation>
    <scope>NUCLEOTIDE SEQUENCE [LARGE SCALE GENOMIC DNA]</scope>
</reference>
<dbReference type="InterPro" id="IPR036397">
    <property type="entry name" value="RNaseH_sf"/>
</dbReference>
<evidence type="ECO:0000256" key="4">
    <source>
        <dbReference type="ARBA" id="ARBA00022722"/>
    </source>
</evidence>
<dbReference type="Pfam" id="PF02022">
    <property type="entry name" value="Integrase_Zn"/>
    <property type="match status" value="1"/>
</dbReference>
<keyword evidence="5" id="KW-0479">Metal-binding</keyword>
<dbReference type="Gene3D" id="3.30.420.10">
    <property type="entry name" value="Ribonuclease H-like superfamily/Ribonuclease H"/>
    <property type="match status" value="2"/>
</dbReference>
<feature type="domain" description="Integrase-type" evidence="10">
    <location>
        <begin position="104"/>
        <end position="145"/>
    </location>
</feature>
<dbReference type="GO" id="GO:0015074">
    <property type="term" value="P:DNA integration"/>
    <property type="evidence" value="ECO:0007669"/>
    <property type="project" value="InterPro"/>
</dbReference>
<dbReference type="Pfam" id="PF00665">
    <property type="entry name" value="rve"/>
    <property type="match status" value="1"/>
</dbReference>
<dbReference type="GO" id="GO:0004523">
    <property type="term" value="F:RNA-DNA hybrid ribonuclease activity"/>
    <property type="evidence" value="ECO:0007669"/>
    <property type="project" value="InterPro"/>
</dbReference>
<keyword evidence="8" id="KW-0695">RNA-directed DNA polymerase</keyword>
<keyword evidence="14" id="KW-1185">Reference proteome</keyword>
<feature type="domain" description="RNase H type-1" evidence="11">
    <location>
        <begin position="1"/>
        <end position="99"/>
    </location>
</feature>
<evidence type="ECO:0000256" key="3">
    <source>
        <dbReference type="ARBA" id="ARBA00022695"/>
    </source>
</evidence>
<protein>
    <recommendedName>
        <fullName evidence="1">RNA-directed DNA polymerase</fullName>
        <ecNumber evidence="1">2.7.7.49</ecNumber>
    </recommendedName>
</protein>
<organism evidence="13 14">
    <name type="scientific">Charadrius vociferus</name>
    <name type="common">Killdeer</name>
    <name type="synonym">Aegialitis vocifera</name>
    <dbReference type="NCBI Taxonomy" id="50402"/>
    <lineage>
        <taxon>Eukaryota</taxon>
        <taxon>Metazoa</taxon>
        <taxon>Chordata</taxon>
        <taxon>Craniata</taxon>
        <taxon>Vertebrata</taxon>
        <taxon>Euteleostomi</taxon>
        <taxon>Archelosauria</taxon>
        <taxon>Archosauria</taxon>
        <taxon>Dinosauria</taxon>
        <taxon>Saurischia</taxon>
        <taxon>Theropoda</taxon>
        <taxon>Coelurosauria</taxon>
        <taxon>Aves</taxon>
        <taxon>Neognathae</taxon>
        <taxon>Neoaves</taxon>
        <taxon>Charadriiformes</taxon>
        <taxon>Charadriidae</taxon>
        <taxon>Charadrius</taxon>
    </lineage>
</organism>
<evidence type="ECO:0000256" key="8">
    <source>
        <dbReference type="ARBA" id="ARBA00022918"/>
    </source>
</evidence>
<dbReference type="InterPro" id="IPR003308">
    <property type="entry name" value="Integrase_Zn-bd_dom_N"/>
</dbReference>
<accession>A0A099ZW95</accession>
<dbReference type="PANTHER" id="PTHR41694:SF3">
    <property type="entry name" value="RNA-DIRECTED DNA POLYMERASE-RELATED"/>
    <property type="match status" value="1"/>
</dbReference>
<gene>
    <name evidence="13" type="ORF">N301_04494</name>
</gene>
<evidence type="ECO:0000259" key="12">
    <source>
        <dbReference type="PROSITE" id="PS50994"/>
    </source>
</evidence>
<dbReference type="STRING" id="50402.A0A099ZW95"/>
<dbReference type="Pfam" id="PF00075">
    <property type="entry name" value="RNase_H"/>
    <property type="match status" value="1"/>
</dbReference>
<evidence type="ECO:0000256" key="1">
    <source>
        <dbReference type="ARBA" id="ARBA00012493"/>
    </source>
</evidence>
<evidence type="ECO:0000256" key="9">
    <source>
        <dbReference type="PROSITE-ProRule" id="PRU00450"/>
    </source>
</evidence>
<dbReference type="Gene3D" id="1.10.10.200">
    <property type="match status" value="1"/>
</dbReference>
<dbReference type="GO" id="GO:0008270">
    <property type="term" value="F:zinc ion binding"/>
    <property type="evidence" value="ECO:0007669"/>
    <property type="project" value="UniProtKB-KW"/>
</dbReference>
<dbReference type="InterPro" id="IPR017856">
    <property type="entry name" value="Integrase-like_N"/>
</dbReference>
<evidence type="ECO:0000259" key="10">
    <source>
        <dbReference type="PROSITE" id="PS50876"/>
    </source>
</evidence>
<dbReference type="PROSITE" id="PS50876">
    <property type="entry name" value="ZF_INTEGRASE"/>
    <property type="match status" value="1"/>
</dbReference>
<dbReference type="InterPro" id="IPR012337">
    <property type="entry name" value="RNaseH-like_sf"/>
</dbReference>
<dbReference type="PROSITE" id="PS50879">
    <property type="entry name" value="RNASE_H_1"/>
    <property type="match status" value="1"/>
</dbReference>
<dbReference type="InterPro" id="IPR001584">
    <property type="entry name" value="Integrase_cat-core"/>
</dbReference>
<dbReference type="PANTHER" id="PTHR41694">
    <property type="entry name" value="ENDOGENOUS RETROVIRUS GROUP K MEMBER POL PROTEIN"/>
    <property type="match status" value="1"/>
</dbReference>
<dbReference type="GO" id="GO:0003964">
    <property type="term" value="F:RNA-directed DNA polymerase activity"/>
    <property type="evidence" value="ECO:0007669"/>
    <property type="project" value="UniProtKB-KW"/>
</dbReference>
<dbReference type="EC" id="2.7.7.49" evidence="1"/>
<dbReference type="SUPFAM" id="SSF53098">
    <property type="entry name" value="Ribonuclease H-like"/>
    <property type="match status" value="2"/>
</dbReference>
<keyword evidence="7" id="KW-0378">Hydrolase</keyword>
<feature type="non-terminal residue" evidence="13">
    <location>
        <position position="1"/>
    </location>
</feature>
<evidence type="ECO:0000256" key="7">
    <source>
        <dbReference type="ARBA" id="ARBA00022801"/>
    </source>
</evidence>
<proteinExistence type="predicted"/>
<dbReference type="EMBL" id="KL869940">
    <property type="protein sequence ID" value="KGL86559.1"/>
    <property type="molecule type" value="Genomic_DNA"/>
</dbReference>
<keyword evidence="6" id="KW-0255">Endonuclease</keyword>
<dbReference type="PROSITE" id="PS50994">
    <property type="entry name" value="INTEGRASE"/>
    <property type="match status" value="1"/>
</dbReference>
<dbReference type="GO" id="GO:0035613">
    <property type="term" value="F:RNA stem-loop binding"/>
    <property type="evidence" value="ECO:0007669"/>
    <property type="project" value="TreeGrafter"/>
</dbReference>
<evidence type="ECO:0000313" key="13">
    <source>
        <dbReference type="EMBL" id="KGL86559.1"/>
    </source>
</evidence>
<name>A0A099ZW95_CHAVO</name>
<keyword evidence="4" id="KW-0540">Nuclease</keyword>
<keyword evidence="9" id="KW-0862">Zinc</keyword>
<sequence>SLQILELRAVVWVFQTWHKEPVNVISDSLYVVGTVQRLERAMLQDLKNSVLHMLLLQLLHLLNQRTASYFITHICSHQDDYGLAIGNNRADMLVAANWESPRVNLFERAKASHGFFHQAAKVLFEQFNIPLVDAQGIVQSCPDCQRVGFGLGLGVNPRGLQALQLWQMDITHVPEFGRLKYVHVSIDTFSHALWATAQMGESAKHVIKHMHAAIAALRIPQEIKTDNGPAYISIKFGQFCTTWGIRHKTGIPHSPTGQAIVERAHAMLQSLLQKQ</sequence>
<evidence type="ECO:0000259" key="11">
    <source>
        <dbReference type="PROSITE" id="PS50879"/>
    </source>
</evidence>
<feature type="domain" description="Integrase catalytic" evidence="12">
    <location>
        <begin position="153"/>
        <end position="275"/>
    </location>
</feature>
<evidence type="ECO:0000256" key="5">
    <source>
        <dbReference type="ARBA" id="ARBA00022723"/>
    </source>
</evidence>
<evidence type="ECO:0000256" key="6">
    <source>
        <dbReference type="ARBA" id="ARBA00022759"/>
    </source>
</evidence>
<dbReference type="InterPro" id="IPR002156">
    <property type="entry name" value="RNaseH_domain"/>
</dbReference>